<evidence type="ECO:0000256" key="1">
    <source>
        <dbReference type="SAM" id="MobiDB-lite"/>
    </source>
</evidence>
<reference evidence="2" key="1">
    <citation type="journal article" date="2014" name="Int. J. Syst. Evol. Microbiol.">
        <title>Complete genome sequence of Corynebacterium casei LMG S-19264T (=DSM 44701T), isolated from a smear-ripened cheese.</title>
        <authorList>
            <consortium name="US DOE Joint Genome Institute (JGI-PGF)"/>
            <person name="Walter F."/>
            <person name="Albersmeier A."/>
            <person name="Kalinowski J."/>
            <person name="Ruckert C."/>
        </authorList>
    </citation>
    <scope>NUCLEOTIDE SEQUENCE</scope>
    <source>
        <strain evidence="2">CGMCC 4.3508</strain>
    </source>
</reference>
<name>A0A917VTF5_9NOCA</name>
<feature type="region of interest" description="Disordered" evidence="1">
    <location>
        <begin position="24"/>
        <end position="54"/>
    </location>
</feature>
<feature type="compositionally biased region" description="Low complexity" evidence="1">
    <location>
        <begin position="24"/>
        <end position="34"/>
    </location>
</feature>
<evidence type="ECO:0000313" key="2">
    <source>
        <dbReference type="EMBL" id="GGL12881.1"/>
    </source>
</evidence>
<dbReference type="EMBL" id="BMMH01000005">
    <property type="protein sequence ID" value="GGL12881.1"/>
    <property type="molecule type" value="Genomic_DNA"/>
</dbReference>
<gene>
    <name evidence="2" type="ORF">GCM10011588_29130</name>
</gene>
<reference evidence="2" key="2">
    <citation type="submission" date="2020-09" db="EMBL/GenBank/DDBJ databases">
        <authorList>
            <person name="Sun Q."/>
            <person name="Zhou Y."/>
        </authorList>
    </citation>
    <scope>NUCLEOTIDE SEQUENCE</scope>
    <source>
        <strain evidence="2">CGMCC 4.3508</strain>
    </source>
</reference>
<accession>A0A917VTF5</accession>
<dbReference type="AlphaFoldDB" id="A0A917VTF5"/>
<protein>
    <submittedName>
        <fullName evidence="2">Uncharacterized protein</fullName>
    </submittedName>
</protein>
<proteinExistence type="predicted"/>
<organism evidence="2 3">
    <name type="scientific">Nocardia jinanensis</name>
    <dbReference type="NCBI Taxonomy" id="382504"/>
    <lineage>
        <taxon>Bacteria</taxon>
        <taxon>Bacillati</taxon>
        <taxon>Actinomycetota</taxon>
        <taxon>Actinomycetes</taxon>
        <taxon>Mycobacteriales</taxon>
        <taxon>Nocardiaceae</taxon>
        <taxon>Nocardia</taxon>
    </lineage>
</organism>
<sequence length="65" mass="6897">MADLGSLSRFRLADTTIITDKPQAARSAARMSAADGSEAIDLSRNTPDLRGRRTAPGELLAARVI</sequence>
<comment type="caution">
    <text evidence="2">The sequence shown here is derived from an EMBL/GenBank/DDBJ whole genome shotgun (WGS) entry which is preliminary data.</text>
</comment>
<evidence type="ECO:0000313" key="3">
    <source>
        <dbReference type="Proteomes" id="UP000638263"/>
    </source>
</evidence>
<keyword evidence="3" id="KW-1185">Reference proteome</keyword>
<dbReference type="Proteomes" id="UP000638263">
    <property type="component" value="Unassembled WGS sequence"/>
</dbReference>